<dbReference type="CDD" id="cd01918">
    <property type="entry name" value="HprK_C"/>
    <property type="match status" value="1"/>
</dbReference>
<dbReference type="EC" id="2.7.11.-" evidence="14"/>
<dbReference type="SUPFAM" id="SSF53795">
    <property type="entry name" value="PEP carboxykinase-like"/>
    <property type="match status" value="1"/>
</dbReference>
<feature type="active site" evidence="14">
    <location>
        <position position="247"/>
    </location>
</feature>
<dbReference type="GO" id="GO:0000155">
    <property type="term" value="F:phosphorelay sensor kinase activity"/>
    <property type="evidence" value="ECO:0007669"/>
    <property type="project" value="InterPro"/>
</dbReference>
<dbReference type="PROSITE" id="PS00675">
    <property type="entry name" value="SIGMA54_INTERACT_1"/>
    <property type="match status" value="1"/>
</dbReference>
<dbReference type="SUPFAM" id="SSF75138">
    <property type="entry name" value="HprK N-terminal domain-like"/>
    <property type="match status" value="1"/>
</dbReference>
<dbReference type="GO" id="GO:0004674">
    <property type="term" value="F:protein serine/threonine kinase activity"/>
    <property type="evidence" value="ECO:0007669"/>
    <property type="project" value="UniProtKB-KW"/>
</dbReference>
<dbReference type="GO" id="GO:0000287">
    <property type="term" value="F:magnesium ion binding"/>
    <property type="evidence" value="ECO:0007669"/>
    <property type="project" value="UniProtKB-UniRule"/>
</dbReference>
<dbReference type="Gene3D" id="3.40.1390.20">
    <property type="entry name" value="HprK N-terminal domain-like"/>
    <property type="match status" value="1"/>
</dbReference>
<feature type="active site" evidence="14">
    <location>
        <position position="162"/>
    </location>
</feature>
<evidence type="ECO:0000256" key="3">
    <source>
        <dbReference type="ARBA" id="ARBA00006883"/>
    </source>
</evidence>
<dbReference type="InterPro" id="IPR028979">
    <property type="entry name" value="Ser_kin/Pase_Hpr-like_N_sf"/>
</dbReference>
<dbReference type="NCBIfam" id="TIGR00679">
    <property type="entry name" value="hpr-ser"/>
    <property type="match status" value="1"/>
</dbReference>
<dbReference type="EC" id="2.7.4.-" evidence="14"/>
<dbReference type="Pfam" id="PF02603">
    <property type="entry name" value="Hpr_kinase_N"/>
    <property type="match status" value="1"/>
</dbReference>
<evidence type="ECO:0000259" key="16">
    <source>
        <dbReference type="Pfam" id="PF07475"/>
    </source>
</evidence>
<evidence type="ECO:0000256" key="2">
    <source>
        <dbReference type="ARBA" id="ARBA00001946"/>
    </source>
</evidence>
<evidence type="ECO:0000256" key="8">
    <source>
        <dbReference type="ARBA" id="ARBA00022741"/>
    </source>
</evidence>
<comment type="function">
    <text evidence="14">Catalyzes the ATP- as well as the pyrophosphate-dependent phosphorylation of a specific serine residue in HPr, a phosphocarrier protein of the phosphoenolpyruvate-dependent sugar phosphotransferase system (PTS). HprK/P also catalyzes the pyrophosphate-producing, inorganic phosphate-dependent dephosphorylation (phosphorolysis) of seryl-phosphorylated HPr (P-Ser-HPr).</text>
</comment>
<feature type="region of interest" description="Important for the catalytic mechanism of both phosphorylation and dephosphorylation" evidence="14">
    <location>
        <begin position="204"/>
        <end position="213"/>
    </location>
</feature>
<keyword evidence="7 14" id="KW-0479">Metal-binding</keyword>
<name>A0A6S6Y616_9PROT</name>
<evidence type="ECO:0000256" key="14">
    <source>
        <dbReference type="HAMAP-Rule" id="MF_01249"/>
    </source>
</evidence>
<keyword evidence="8 14" id="KW-0547">Nucleotide-binding</keyword>
<dbReference type="OrthoDB" id="9778803at2"/>
<keyword evidence="6 14" id="KW-0808">Transferase</keyword>
<keyword evidence="12 14" id="KW-0511">Multifunctional enzyme</keyword>
<comment type="catalytic activity">
    <reaction evidence="13 14">
        <text>[HPr protein]-O-phospho-L-serine + phosphate + H(+) = [HPr protein]-L-serine + diphosphate</text>
        <dbReference type="Rhea" id="RHEA:46604"/>
        <dbReference type="Rhea" id="RHEA-COMP:11602"/>
        <dbReference type="Rhea" id="RHEA-COMP:11603"/>
        <dbReference type="ChEBI" id="CHEBI:15378"/>
        <dbReference type="ChEBI" id="CHEBI:29999"/>
        <dbReference type="ChEBI" id="CHEBI:33019"/>
        <dbReference type="ChEBI" id="CHEBI:43474"/>
        <dbReference type="ChEBI" id="CHEBI:83421"/>
    </reaction>
</comment>
<dbReference type="InterPro" id="IPR025662">
    <property type="entry name" value="Sigma_54_int_dom_ATP-bd_1"/>
</dbReference>
<feature type="binding site" evidence="14">
    <location>
        <position position="205"/>
    </location>
    <ligand>
        <name>Mg(2+)</name>
        <dbReference type="ChEBI" id="CHEBI:18420"/>
    </ligand>
</feature>
<dbReference type="KEGG" id="doe:DENOEST_3786"/>
<comment type="miscellaneous">
    <text evidence="14">Both phosphorylation and phosphorolysis are carried out by the same active site and suggest a common mechanism for both reactions.</text>
</comment>
<dbReference type="RefSeq" id="WP_145770422.1">
    <property type="nucleotide sequence ID" value="NZ_LR778301.1"/>
</dbReference>
<evidence type="ECO:0000313" key="17">
    <source>
        <dbReference type="EMBL" id="CAB1370940.1"/>
    </source>
</evidence>
<evidence type="ECO:0000313" key="18">
    <source>
        <dbReference type="Proteomes" id="UP000515733"/>
    </source>
</evidence>
<feature type="binding site" evidence="14">
    <location>
        <begin position="156"/>
        <end position="163"/>
    </location>
    <ligand>
        <name>ATP</name>
        <dbReference type="ChEBI" id="CHEBI:30616"/>
    </ligand>
</feature>
<keyword evidence="18" id="KW-1185">Reference proteome</keyword>
<comment type="similarity">
    <text evidence="3 14">Belongs to the HPrK/P family.</text>
</comment>
<dbReference type="GO" id="GO:0004712">
    <property type="term" value="F:protein serine/threonine/tyrosine kinase activity"/>
    <property type="evidence" value="ECO:0007669"/>
    <property type="project" value="UniProtKB-UniRule"/>
</dbReference>
<comment type="catalytic activity">
    <reaction evidence="1 14">
        <text>[HPr protein]-L-serine + ATP = [HPr protein]-O-phospho-L-serine + ADP + H(+)</text>
        <dbReference type="Rhea" id="RHEA:46600"/>
        <dbReference type="Rhea" id="RHEA-COMP:11602"/>
        <dbReference type="Rhea" id="RHEA-COMP:11603"/>
        <dbReference type="ChEBI" id="CHEBI:15378"/>
        <dbReference type="ChEBI" id="CHEBI:29999"/>
        <dbReference type="ChEBI" id="CHEBI:30616"/>
        <dbReference type="ChEBI" id="CHEBI:83421"/>
        <dbReference type="ChEBI" id="CHEBI:456216"/>
    </reaction>
</comment>
<evidence type="ECO:0000256" key="9">
    <source>
        <dbReference type="ARBA" id="ARBA00022777"/>
    </source>
</evidence>
<evidence type="ECO:0000256" key="6">
    <source>
        <dbReference type="ARBA" id="ARBA00022679"/>
    </source>
</evidence>
<organism evidence="17 18">
    <name type="scientific">Denitratisoma oestradiolicum</name>
    <dbReference type="NCBI Taxonomy" id="311182"/>
    <lineage>
        <taxon>Bacteria</taxon>
        <taxon>Pseudomonadati</taxon>
        <taxon>Pseudomonadota</taxon>
        <taxon>Betaproteobacteria</taxon>
        <taxon>Nitrosomonadales</taxon>
        <taxon>Sterolibacteriaceae</taxon>
        <taxon>Denitratisoma</taxon>
    </lineage>
</organism>
<evidence type="ECO:0000256" key="12">
    <source>
        <dbReference type="ARBA" id="ARBA00023268"/>
    </source>
</evidence>
<protein>
    <recommendedName>
        <fullName evidence="14">HPr kinase/phosphorylase</fullName>
        <shortName evidence="14">HPrK/P</shortName>
        <ecNumber evidence="14">2.7.11.-</ecNumber>
        <ecNumber evidence="14">2.7.4.-</ecNumber>
    </recommendedName>
    <alternativeName>
        <fullName evidence="14">HPr(Ser) kinase/phosphorylase</fullName>
    </alternativeName>
</protein>
<evidence type="ECO:0000256" key="11">
    <source>
        <dbReference type="ARBA" id="ARBA00022842"/>
    </source>
</evidence>
<feature type="region of interest" description="Important for the catalytic mechanism of dephosphorylation" evidence="14">
    <location>
        <begin position="268"/>
        <end position="273"/>
    </location>
</feature>
<dbReference type="GO" id="GO:0006109">
    <property type="term" value="P:regulation of carbohydrate metabolic process"/>
    <property type="evidence" value="ECO:0007669"/>
    <property type="project" value="UniProtKB-UniRule"/>
</dbReference>
<evidence type="ECO:0000256" key="1">
    <source>
        <dbReference type="ARBA" id="ARBA00001120"/>
    </source>
</evidence>
<dbReference type="Pfam" id="PF07475">
    <property type="entry name" value="Hpr_kinase_C"/>
    <property type="match status" value="1"/>
</dbReference>
<dbReference type="InterPro" id="IPR011126">
    <property type="entry name" value="Hpr_kin/Pase_Hpr_N"/>
</dbReference>
<comment type="domain">
    <text evidence="14">The Walker A ATP-binding motif also binds Pi and PPi.</text>
</comment>
<evidence type="ECO:0000256" key="10">
    <source>
        <dbReference type="ARBA" id="ARBA00022840"/>
    </source>
</evidence>
<feature type="active site" evidence="14">
    <location>
        <position position="141"/>
    </location>
</feature>
<reference evidence="17 18" key="1">
    <citation type="submission" date="2020-03" db="EMBL/GenBank/DDBJ databases">
        <authorList>
            <consortium name="Genoscope - CEA"/>
            <person name="William W."/>
        </authorList>
    </citation>
    <scope>NUCLEOTIDE SEQUENCE [LARGE SCALE GENOMIC DNA]</scope>
    <source>
        <strain evidence="18">DSM 16959</strain>
    </source>
</reference>
<evidence type="ECO:0000259" key="15">
    <source>
        <dbReference type="Pfam" id="PF02603"/>
    </source>
</evidence>
<proteinExistence type="inferred from homology"/>
<gene>
    <name evidence="14 17" type="primary">hprK</name>
    <name evidence="17" type="ORF">DENOEST_3786</name>
</gene>
<dbReference type="FunFam" id="3.40.50.300:FF:000174">
    <property type="entry name" value="HPr kinase/phosphorylase"/>
    <property type="match status" value="1"/>
</dbReference>
<feature type="domain" description="HPr kinase/phosphorylase C-terminal" evidence="16">
    <location>
        <begin position="133"/>
        <end position="302"/>
    </location>
</feature>
<feature type="binding site" evidence="14">
    <location>
        <position position="163"/>
    </location>
    <ligand>
        <name>Mg(2+)</name>
        <dbReference type="ChEBI" id="CHEBI:18420"/>
    </ligand>
</feature>
<dbReference type="HAMAP" id="MF_01249">
    <property type="entry name" value="HPr_kinase"/>
    <property type="match status" value="1"/>
</dbReference>
<keyword evidence="5 14" id="KW-0723">Serine/threonine-protein kinase</keyword>
<dbReference type="EMBL" id="LR778301">
    <property type="protein sequence ID" value="CAB1370940.1"/>
    <property type="molecule type" value="Genomic_DNA"/>
</dbReference>
<sequence>MARKLTIAELFEAKRERLSLTHICGNLHHPILVARDDISPADLVGHVNVIHPERLQVFGTPEIAWTQRTPERKMRQQLQDFIAACSPGLIVADGCEVPYFVQEECAKGNLPLFSTPQPAALVIDALRLYLSREFAETISLHGVFMDVLGLGVLLTGDSGVGKSELALELITRGHGLVADDVVEVSRLSPEALEGHCPELLMDFIEVRGLGLLNIRTVFGETACRRKMRLRLICHLQRPQAGVPQAARLPLDAQNETILGVPIRRVTIPVAAGRNLAVLVETAVRSTILQLRGIDCMQEFLDRQQQALEAGAGDI</sequence>
<dbReference type="Gene3D" id="3.40.50.300">
    <property type="entry name" value="P-loop containing nucleotide triphosphate hydrolases"/>
    <property type="match status" value="1"/>
</dbReference>
<feature type="domain" description="HPr(Ser) kinase/phosphorylase N-terminal" evidence="15">
    <location>
        <begin position="6"/>
        <end position="130"/>
    </location>
</feature>
<feature type="active site" description="Proton acceptor; for phosphorylation activity. Proton donor; for dephosphorylation activity" evidence="14">
    <location>
        <position position="180"/>
    </location>
</feature>
<dbReference type="GO" id="GO:0005524">
    <property type="term" value="F:ATP binding"/>
    <property type="evidence" value="ECO:0007669"/>
    <property type="project" value="UniProtKB-UniRule"/>
</dbReference>
<accession>A0A6S6Y616</accession>
<keyword evidence="10 14" id="KW-0067">ATP-binding</keyword>
<evidence type="ECO:0000256" key="5">
    <source>
        <dbReference type="ARBA" id="ARBA00022527"/>
    </source>
</evidence>
<keyword evidence="9 14" id="KW-0418">Kinase</keyword>
<comment type="subunit">
    <text evidence="4 14">Homohexamer.</text>
</comment>
<comment type="cofactor">
    <cofactor evidence="2 14">
        <name>Mg(2+)</name>
        <dbReference type="ChEBI" id="CHEBI:18420"/>
    </cofactor>
</comment>
<dbReference type="InterPro" id="IPR027417">
    <property type="entry name" value="P-loop_NTPase"/>
</dbReference>
<dbReference type="PANTHER" id="PTHR30305:SF1">
    <property type="entry name" value="HPR KINASE_PHOSPHORYLASE"/>
    <property type="match status" value="1"/>
</dbReference>
<dbReference type="PANTHER" id="PTHR30305">
    <property type="entry name" value="PROTEIN YJDM-RELATED"/>
    <property type="match status" value="1"/>
</dbReference>
<keyword evidence="11 14" id="KW-0460">Magnesium</keyword>
<dbReference type="Proteomes" id="UP000515733">
    <property type="component" value="Chromosome"/>
</dbReference>
<evidence type="ECO:0000256" key="4">
    <source>
        <dbReference type="ARBA" id="ARBA00011643"/>
    </source>
</evidence>
<evidence type="ECO:0000256" key="7">
    <source>
        <dbReference type="ARBA" id="ARBA00022723"/>
    </source>
</evidence>
<dbReference type="InterPro" id="IPR011104">
    <property type="entry name" value="Hpr_kin/Pase_C"/>
</dbReference>
<dbReference type="AlphaFoldDB" id="A0A6S6Y616"/>
<evidence type="ECO:0000256" key="13">
    <source>
        <dbReference type="ARBA" id="ARBA00047657"/>
    </source>
</evidence>
<dbReference type="InterPro" id="IPR003755">
    <property type="entry name" value="HPr(Ser)_kin/Pase"/>
</dbReference>